<evidence type="ECO:0000259" key="2">
    <source>
        <dbReference type="Pfam" id="PF10383"/>
    </source>
</evidence>
<dbReference type="Pfam" id="PF10383">
    <property type="entry name" value="Clr2"/>
    <property type="match status" value="1"/>
</dbReference>
<feature type="region of interest" description="Disordered" evidence="1">
    <location>
        <begin position="128"/>
        <end position="198"/>
    </location>
</feature>
<dbReference type="Pfam" id="PF16761">
    <property type="entry name" value="Clr2_transil"/>
    <property type="match status" value="1"/>
</dbReference>
<reference evidence="4 5" key="2">
    <citation type="journal article" date="2021" name="Curr. Genet.">
        <title>Genetic response to nitrogen starvation in the aggressive Eucalyptus foliar pathogen Teratosphaeria destructans.</title>
        <authorList>
            <person name="Havenga M."/>
            <person name="Wingfield B.D."/>
            <person name="Wingfield M.J."/>
            <person name="Dreyer L.L."/>
            <person name="Roets F."/>
            <person name="Aylward J."/>
        </authorList>
    </citation>
    <scope>NUCLEOTIDE SEQUENCE [LARGE SCALE GENOMIC DNA]</scope>
    <source>
        <strain evidence="4">CMW44962</strain>
    </source>
</reference>
<dbReference type="PANTHER" id="PTHR38046">
    <property type="entry name" value="CRYPTIC LOCI REGULATOR 2"/>
    <property type="match status" value="1"/>
</dbReference>
<name>A0A9W7SLQ3_9PEZI</name>
<evidence type="ECO:0000313" key="4">
    <source>
        <dbReference type="EMBL" id="KAH9822872.1"/>
    </source>
</evidence>
<dbReference type="PANTHER" id="PTHR38046:SF1">
    <property type="entry name" value="CRYPTIC LOCI REGULATOR 2"/>
    <property type="match status" value="1"/>
</dbReference>
<feature type="compositionally biased region" description="Polar residues" evidence="1">
    <location>
        <begin position="144"/>
        <end position="169"/>
    </location>
</feature>
<dbReference type="GO" id="GO:0033553">
    <property type="term" value="C:rDNA heterochromatin"/>
    <property type="evidence" value="ECO:0007669"/>
    <property type="project" value="TreeGrafter"/>
</dbReference>
<feature type="domain" description="Cryptic loci regulator 2 C-terminal" evidence="2">
    <location>
        <begin position="407"/>
        <end position="537"/>
    </location>
</feature>
<evidence type="ECO:0000259" key="3">
    <source>
        <dbReference type="Pfam" id="PF16761"/>
    </source>
</evidence>
<protein>
    <submittedName>
        <fullName evidence="4">Transcription-silencing protein Clr2</fullName>
    </submittedName>
</protein>
<comment type="caution">
    <text evidence="4">The sequence shown here is derived from an EMBL/GenBank/DDBJ whole genome shotgun (WGS) entry which is preliminary data.</text>
</comment>
<gene>
    <name evidence="4" type="ORF">Tdes44962_MAKER00700</name>
</gene>
<reference evidence="4 5" key="1">
    <citation type="journal article" date="2018" name="IMA Fungus">
        <title>IMA Genome-F 10: Nine draft genome sequences of Claviceps purpurea s.lat., including C. arundinis, C. humidiphila, and C. cf. spartinae, pseudomolecules for the pitch canker pathogen Fusarium circinatum, draft genome of Davidsoniella eucalypti, Grosmannia galeiformis, Quambalaria eucalypti, and Teratosphaeria destructans.</title>
        <authorList>
            <person name="Wingfield B.D."/>
            <person name="Liu M."/>
            <person name="Nguyen H.D."/>
            <person name="Lane F.A."/>
            <person name="Morgan S.W."/>
            <person name="De Vos L."/>
            <person name="Wilken P.M."/>
            <person name="Duong T.A."/>
            <person name="Aylward J."/>
            <person name="Coetzee M.P."/>
            <person name="Dadej K."/>
            <person name="De Beer Z.W."/>
            <person name="Findlay W."/>
            <person name="Havenga M."/>
            <person name="Kolarik M."/>
            <person name="Menzies J.G."/>
            <person name="Naidoo K."/>
            <person name="Pochopski O."/>
            <person name="Shoukouhi P."/>
            <person name="Santana Q.C."/>
            <person name="Seifert K.A."/>
            <person name="Soal N."/>
            <person name="Steenkamp E.T."/>
            <person name="Tatham C.T."/>
            <person name="van der Nest M.A."/>
            <person name="Wingfield M.J."/>
        </authorList>
    </citation>
    <scope>NUCLEOTIDE SEQUENCE [LARGE SCALE GENOMIC DNA]</scope>
    <source>
        <strain evidence="4">CMW44962</strain>
    </source>
</reference>
<feature type="region of interest" description="Disordered" evidence="1">
    <location>
        <begin position="682"/>
        <end position="725"/>
    </location>
</feature>
<feature type="domain" description="Cryptic loci regulator 2 N-terminal" evidence="3">
    <location>
        <begin position="53"/>
        <end position="118"/>
    </location>
</feature>
<sequence length="762" mass="84611">MVQILSITGCSDGDGRRRPRTNDFTRNDQYWMEKIATEKWAKDLGIYDRNTTFRLDRLPDGYGGYEKARTASGNGSKHIDRYVYGHLKGAFRSLNEFYPHFKWLMEHNDAAGCTCKLCLGIGRSGDSTRRASGVGAGAGPSSGENGSRTSASATNQSPFFTQPKLQSQPAPGLEGMRQGRPPQDPPVPRRGRQVDGEGTTDALRGLIDRLKEAGVDGQVEDSIIETMSPDWRQGHQMLTRTLEEWRELPTYVPRQGELVLFVRHLGPRDTLGWDKNVGTYRIHKSIDDSFSDTPRWEAGVITQMPTEDVADEDLNSTPDTKRHSVVNAGFRIEPMSQVRSVSKPYSKQHKYVPLHAIRPLCLWQECLNGMEKNEWHATIRHALSVASSMCLIGRYYFKGTWPEAIVFHQGIFIGPELVMVGDVVRLQPRATEQSKSLVTDVLWVTAIKMKIVNLDEAGDDDQDNGHPYTTCIHISGKAFTLDPKRSYDGIGKMPIPSNSEKLPASLRASGTWYHISDPKKTKTRLEVPFTRVVGRMYDKTALLTWLPSSDDDSTIVSRGLSGIVKARIYSQDHDLRINKDNDKHWFWADTRVEQLDLHEVNGKAVGVKDEERKREMADWRRALKALDGSKSGLEAYHAARRQREEAAARAQSTLGASASGLVAGAAQAIDTDVEPIDVIESGAGDALDGDEDEGEDQDVMEVDPPSTTLRGAVPMRKDSSGSEMDVDAGNALAAFKQQLPATQRAGGSFMIDSDDEDDFMRG</sequence>
<dbReference type="GO" id="GO:0031934">
    <property type="term" value="C:mating-type region heterochromatin"/>
    <property type="evidence" value="ECO:0007669"/>
    <property type="project" value="TreeGrafter"/>
</dbReference>
<accession>A0A9W7SLQ3</accession>
<evidence type="ECO:0000313" key="5">
    <source>
        <dbReference type="Proteomes" id="UP001138500"/>
    </source>
</evidence>
<feature type="compositionally biased region" description="Acidic residues" evidence="1">
    <location>
        <begin position="687"/>
        <end position="701"/>
    </location>
</feature>
<dbReference type="GO" id="GO:0030466">
    <property type="term" value="P:silent mating-type cassette heterochromatin formation"/>
    <property type="evidence" value="ECO:0007669"/>
    <property type="project" value="TreeGrafter"/>
</dbReference>
<keyword evidence="5" id="KW-1185">Reference proteome</keyword>
<dbReference type="OrthoDB" id="438224at2759"/>
<dbReference type="GO" id="GO:0070824">
    <property type="term" value="C:SHREC complex"/>
    <property type="evidence" value="ECO:0007669"/>
    <property type="project" value="InterPro"/>
</dbReference>
<evidence type="ECO:0000256" key="1">
    <source>
        <dbReference type="SAM" id="MobiDB-lite"/>
    </source>
</evidence>
<dbReference type="InterPro" id="IPR018839">
    <property type="entry name" value="Tscrpt-silencing_Clr2_C"/>
</dbReference>
<dbReference type="InterPro" id="IPR038986">
    <property type="entry name" value="Clr2"/>
</dbReference>
<dbReference type="Proteomes" id="UP001138500">
    <property type="component" value="Unassembled WGS sequence"/>
</dbReference>
<proteinExistence type="predicted"/>
<dbReference type="InterPro" id="IPR031915">
    <property type="entry name" value="Clr2_N"/>
</dbReference>
<dbReference type="EMBL" id="RIBY02002200">
    <property type="protein sequence ID" value="KAH9822872.1"/>
    <property type="molecule type" value="Genomic_DNA"/>
</dbReference>
<organism evidence="4 5">
    <name type="scientific">Teratosphaeria destructans</name>
    <dbReference type="NCBI Taxonomy" id="418781"/>
    <lineage>
        <taxon>Eukaryota</taxon>
        <taxon>Fungi</taxon>
        <taxon>Dikarya</taxon>
        <taxon>Ascomycota</taxon>
        <taxon>Pezizomycotina</taxon>
        <taxon>Dothideomycetes</taxon>
        <taxon>Dothideomycetidae</taxon>
        <taxon>Mycosphaerellales</taxon>
        <taxon>Teratosphaeriaceae</taxon>
        <taxon>Teratosphaeria</taxon>
    </lineage>
</organism>
<dbReference type="AlphaFoldDB" id="A0A9W7SLQ3"/>